<evidence type="ECO:0000256" key="1">
    <source>
        <dbReference type="ARBA" id="ARBA00000707"/>
    </source>
</evidence>
<proteinExistence type="predicted"/>
<dbReference type="InterPro" id="IPR001394">
    <property type="entry name" value="Peptidase_C19_UCH"/>
</dbReference>
<dbReference type="InterPro" id="IPR050164">
    <property type="entry name" value="Peptidase_C19"/>
</dbReference>
<dbReference type="InterPro" id="IPR028889">
    <property type="entry name" value="USP"/>
</dbReference>
<dbReference type="GO" id="GO:0005829">
    <property type="term" value="C:cytosol"/>
    <property type="evidence" value="ECO:0007669"/>
    <property type="project" value="TreeGrafter"/>
</dbReference>
<comment type="catalytic activity">
    <reaction evidence="1">
        <text>Thiol-dependent hydrolysis of ester, thioester, amide, peptide and isopeptide bonds formed by the C-terminal Gly of ubiquitin (a 76-residue protein attached to proteins as an intracellular targeting signal).</text>
        <dbReference type="EC" id="3.4.19.12"/>
    </reaction>
</comment>
<protein>
    <recommendedName>
        <fullName evidence="2">ubiquitinyl hydrolase 1</fullName>
        <ecNumber evidence="2">3.4.19.12</ecNumber>
    </recommendedName>
</protein>
<dbReference type="AlphaFoldDB" id="A0A6C0DB14"/>
<dbReference type="EMBL" id="MN739566">
    <property type="protein sequence ID" value="QHT13364.1"/>
    <property type="molecule type" value="Genomic_DNA"/>
</dbReference>
<sequence length="363" mass="42184">MSLELGISRFKNIDGVSCYMISILHILQQIPSFVDFLIKNDFNKYIKKKTKVKKIENFVIYQLYRTIKLSTENDNIRISPNSLKKIVGIKDSTWAEYQHQDSQEFYTFLINTLEEECGVNIINIPKIPSHFTDLQELENNELLRIIGDSYIRKAESKDYSPIKELFIGYLLSNISCEFCSSESPSFESFTTLPISIPIKNNTHINKKFTLEECINKLTKNEKLDKFNKYNCEICGLSNRSNKKIQFWKSPKILVIQLKRFVTNAFGVPVSKIINPVSYPIEDFDISSYFHPNSPYINNSKYSLIGVNIHREFGSVNAGHYISILKNRYDNEWYLFDDSNDAVKISASAIQNRSAYLLFYYKSD</sequence>
<dbReference type="PANTHER" id="PTHR24006:SF687">
    <property type="entry name" value="UBIQUITIN CARBOXYL-TERMINAL HYDROLASE 10"/>
    <property type="match status" value="1"/>
</dbReference>
<dbReference type="PROSITE" id="PS50235">
    <property type="entry name" value="USP_3"/>
    <property type="match status" value="1"/>
</dbReference>
<dbReference type="EC" id="3.4.19.12" evidence="2"/>
<evidence type="ECO:0000256" key="5">
    <source>
        <dbReference type="ARBA" id="ARBA00022801"/>
    </source>
</evidence>
<feature type="domain" description="USP" evidence="7">
    <location>
        <begin position="8"/>
        <end position="362"/>
    </location>
</feature>
<keyword evidence="6" id="KW-0788">Thiol protease</keyword>
<reference evidence="8" key="1">
    <citation type="journal article" date="2020" name="Nature">
        <title>Giant virus diversity and host interactions through global metagenomics.</title>
        <authorList>
            <person name="Schulz F."/>
            <person name="Roux S."/>
            <person name="Paez-Espino D."/>
            <person name="Jungbluth S."/>
            <person name="Walsh D.A."/>
            <person name="Denef V.J."/>
            <person name="McMahon K.D."/>
            <person name="Konstantinidis K.T."/>
            <person name="Eloe-Fadrosh E.A."/>
            <person name="Kyrpides N.C."/>
            <person name="Woyke T."/>
        </authorList>
    </citation>
    <scope>NUCLEOTIDE SEQUENCE</scope>
    <source>
        <strain evidence="8">GVMAG-M-3300023174-131</strain>
    </source>
</reference>
<evidence type="ECO:0000256" key="2">
    <source>
        <dbReference type="ARBA" id="ARBA00012759"/>
    </source>
</evidence>
<keyword evidence="3" id="KW-0645">Protease</keyword>
<dbReference type="PANTHER" id="PTHR24006">
    <property type="entry name" value="UBIQUITIN CARBOXYL-TERMINAL HYDROLASE"/>
    <property type="match status" value="1"/>
</dbReference>
<dbReference type="SUPFAM" id="SSF54001">
    <property type="entry name" value="Cysteine proteinases"/>
    <property type="match status" value="1"/>
</dbReference>
<accession>A0A6C0DB14</accession>
<name>A0A6C0DB14_9ZZZZ</name>
<keyword evidence="4" id="KW-0833">Ubl conjugation pathway</keyword>
<dbReference type="Pfam" id="PF00443">
    <property type="entry name" value="UCH"/>
    <property type="match status" value="1"/>
</dbReference>
<evidence type="ECO:0000256" key="4">
    <source>
        <dbReference type="ARBA" id="ARBA00022786"/>
    </source>
</evidence>
<evidence type="ECO:0000256" key="3">
    <source>
        <dbReference type="ARBA" id="ARBA00022670"/>
    </source>
</evidence>
<dbReference type="GO" id="GO:0005634">
    <property type="term" value="C:nucleus"/>
    <property type="evidence" value="ECO:0007669"/>
    <property type="project" value="TreeGrafter"/>
</dbReference>
<keyword evidence="5" id="KW-0378">Hydrolase</keyword>
<evidence type="ECO:0000259" key="7">
    <source>
        <dbReference type="PROSITE" id="PS50235"/>
    </source>
</evidence>
<dbReference type="GO" id="GO:0016579">
    <property type="term" value="P:protein deubiquitination"/>
    <property type="evidence" value="ECO:0007669"/>
    <property type="project" value="InterPro"/>
</dbReference>
<dbReference type="GO" id="GO:0004843">
    <property type="term" value="F:cysteine-type deubiquitinase activity"/>
    <property type="evidence" value="ECO:0007669"/>
    <property type="project" value="UniProtKB-EC"/>
</dbReference>
<organism evidence="8">
    <name type="scientific">viral metagenome</name>
    <dbReference type="NCBI Taxonomy" id="1070528"/>
    <lineage>
        <taxon>unclassified sequences</taxon>
        <taxon>metagenomes</taxon>
        <taxon>organismal metagenomes</taxon>
    </lineage>
</organism>
<evidence type="ECO:0000256" key="6">
    <source>
        <dbReference type="ARBA" id="ARBA00022807"/>
    </source>
</evidence>
<dbReference type="GO" id="GO:0006508">
    <property type="term" value="P:proteolysis"/>
    <property type="evidence" value="ECO:0007669"/>
    <property type="project" value="UniProtKB-KW"/>
</dbReference>
<dbReference type="Gene3D" id="3.90.70.10">
    <property type="entry name" value="Cysteine proteinases"/>
    <property type="match status" value="1"/>
</dbReference>
<evidence type="ECO:0000313" key="8">
    <source>
        <dbReference type="EMBL" id="QHT13364.1"/>
    </source>
</evidence>
<dbReference type="InterPro" id="IPR038765">
    <property type="entry name" value="Papain-like_cys_pep_sf"/>
</dbReference>